<keyword evidence="2" id="KW-1185">Reference proteome</keyword>
<evidence type="ECO:0000313" key="1">
    <source>
        <dbReference type="EMBL" id="MFC4129400.1"/>
    </source>
</evidence>
<gene>
    <name evidence="1" type="ORF">ACFOZ4_02100</name>
</gene>
<sequence length="125" mass="13402">MLIEKACTTDIAQAVTAASLAAVNEASRQADRILGPRPLPGTPDWEAEQGDPAIQRDIATGLLQLRIELALGLDPFGTVLGLRRWGATWELVARAAGVSRQAAHERWGKRVRETLGIPENAEAGL</sequence>
<evidence type="ECO:0000313" key="2">
    <source>
        <dbReference type="Proteomes" id="UP001595816"/>
    </source>
</evidence>
<reference evidence="2" key="1">
    <citation type="journal article" date="2019" name="Int. J. Syst. Evol. Microbiol.">
        <title>The Global Catalogue of Microorganisms (GCM) 10K type strain sequencing project: providing services to taxonomists for standard genome sequencing and annotation.</title>
        <authorList>
            <consortium name="The Broad Institute Genomics Platform"/>
            <consortium name="The Broad Institute Genome Sequencing Center for Infectious Disease"/>
            <person name="Wu L."/>
            <person name="Ma J."/>
        </authorList>
    </citation>
    <scope>NUCLEOTIDE SEQUENCE [LARGE SCALE GENOMIC DNA]</scope>
    <source>
        <strain evidence="2">CGMCC 4.7289</strain>
    </source>
</reference>
<organism evidence="1 2">
    <name type="scientific">Hamadaea flava</name>
    <dbReference type="NCBI Taxonomy" id="1742688"/>
    <lineage>
        <taxon>Bacteria</taxon>
        <taxon>Bacillati</taxon>
        <taxon>Actinomycetota</taxon>
        <taxon>Actinomycetes</taxon>
        <taxon>Micromonosporales</taxon>
        <taxon>Micromonosporaceae</taxon>
        <taxon>Hamadaea</taxon>
    </lineage>
</organism>
<name>A0ABV8LFA0_9ACTN</name>
<proteinExistence type="predicted"/>
<accession>A0ABV8LFA0</accession>
<dbReference type="RefSeq" id="WP_253759313.1">
    <property type="nucleotide sequence ID" value="NZ_JAMZDZ010000001.1"/>
</dbReference>
<dbReference type="Proteomes" id="UP001595816">
    <property type="component" value="Unassembled WGS sequence"/>
</dbReference>
<comment type="caution">
    <text evidence="1">The sequence shown here is derived from an EMBL/GenBank/DDBJ whole genome shotgun (WGS) entry which is preliminary data.</text>
</comment>
<dbReference type="EMBL" id="JBHSAY010000003">
    <property type="protein sequence ID" value="MFC4129400.1"/>
    <property type="molecule type" value="Genomic_DNA"/>
</dbReference>
<protein>
    <submittedName>
        <fullName evidence="1">Uncharacterized protein</fullName>
    </submittedName>
</protein>